<dbReference type="KEGG" id="bok:DM82_5331"/>
<protein>
    <submittedName>
        <fullName evidence="2">Uncharacterized protein</fullName>
    </submittedName>
</protein>
<sequence>MAQSAGVAREPGDNGPLTAPSYQPPANSGERFGVTFQFDPNGQATLVLPVRS</sequence>
<gene>
    <name evidence="2" type="ORF">DM82_5331</name>
</gene>
<dbReference type="EMBL" id="CP008727">
    <property type="protein sequence ID" value="AIO68692.1"/>
    <property type="molecule type" value="Genomic_DNA"/>
</dbReference>
<proteinExistence type="predicted"/>
<reference evidence="2 3" key="1">
    <citation type="submission" date="2014-06" db="EMBL/GenBank/DDBJ databases">
        <authorList>
            <person name="Bishop-Lilly K.A."/>
            <person name="Broomall S.M."/>
            <person name="Chain P.S."/>
            <person name="Chertkov O."/>
            <person name="Coyne S.R."/>
            <person name="Daligault H.E."/>
            <person name="Davenport K.W."/>
            <person name="Erkkila T."/>
            <person name="Frey K.G."/>
            <person name="Gibbons H.S."/>
            <person name="Gu W."/>
            <person name="Jaissle J."/>
            <person name="Johnson S.L."/>
            <person name="Koroleva G.I."/>
            <person name="Ladner J.T."/>
            <person name="Lo C.-C."/>
            <person name="Minogue T.D."/>
            <person name="Munk C."/>
            <person name="Palacios G.F."/>
            <person name="Redden C.L."/>
            <person name="Rosenzweig C.N."/>
            <person name="Scholz M.B."/>
            <person name="Teshima H."/>
            <person name="Xu Y."/>
        </authorList>
    </citation>
    <scope>NUCLEOTIDE SEQUENCE [LARGE SCALE GENOMIC DNA]</scope>
    <source>
        <strain evidence="2 3">EO147</strain>
    </source>
</reference>
<accession>A0AAI8BAG1</accession>
<dbReference type="AlphaFoldDB" id="A0AAI8BAG1"/>
<dbReference type="Proteomes" id="UP000029424">
    <property type="component" value="Chromosome 2"/>
</dbReference>
<evidence type="ECO:0000313" key="2">
    <source>
        <dbReference type="EMBL" id="AIO68692.1"/>
    </source>
</evidence>
<dbReference type="RefSeq" id="WP_157135652.1">
    <property type="nucleotide sequence ID" value="NZ_CADEQG010000002.1"/>
</dbReference>
<name>A0AAI8BAG1_9BURK</name>
<keyword evidence="3" id="KW-1185">Reference proteome</keyword>
<feature type="region of interest" description="Disordered" evidence="1">
    <location>
        <begin position="1"/>
        <end position="37"/>
    </location>
</feature>
<evidence type="ECO:0000256" key="1">
    <source>
        <dbReference type="SAM" id="MobiDB-lite"/>
    </source>
</evidence>
<organism evidence="2 3">
    <name type="scientific">Burkholderia oklahomensis</name>
    <dbReference type="NCBI Taxonomy" id="342113"/>
    <lineage>
        <taxon>Bacteria</taxon>
        <taxon>Pseudomonadati</taxon>
        <taxon>Pseudomonadota</taxon>
        <taxon>Betaproteobacteria</taxon>
        <taxon>Burkholderiales</taxon>
        <taxon>Burkholderiaceae</taxon>
        <taxon>Burkholderia</taxon>
        <taxon>pseudomallei group</taxon>
    </lineage>
</organism>
<evidence type="ECO:0000313" key="3">
    <source>
        <dbReference type="Proteomes" id="UP000029424"/>
    </source>
</evidence>
<dbReference type="GeneID" id="60552609"/>